<sequence length="52" mass="6077">MLKVLGIIAIVLICLWILSMIVYFFNLDMKLTSALQPLLAKHYDKIKKDRKI</sequence>
<keyword evidence="1" id="KW-0472">Membrane</keyword>
<evidence type="ECO:0000313" key="2">
    <source>
        <dbReference type="EMBL" id="SOC06540.1"/>
    </source>
</evidence>
<keyword evidence="1" id="KW-1133">Transmembrane helix</keyword>
<keyword evidence="1" id="KW-0812">Transmembrane</keyword>
<dbReference type="EMBL" id="OBMR01000007">
    <property type="protein sequence ID" value="SOC06540.1"/>
    <property type="molecule type" value="Genomic_DNA"/>
</dbReference>
<name>A0A285SGN8_9FIRM</name>
<reference evidence="2 3" key="1">
    <citation type="submission" date="2017-08" db="EMBL/GenBank/DDBJ databases">
        <authorList>
            <person name="de Groot N.N."/>
        </authorList>
    </citation>
    <scope>NUCLEOTIDE SEQUENCE [LARGE SCALE GENOMIC DNA]</scope>
    <source>
        <strain evidence="2 3">DSM 9787</strain>
    </source>
</reference>
<dbReference type="AlphaFoldDB" id="A0A285SGN8"/>
<proteinExistence type="predicted"/>
<evidence type="ECO:0000256" key="1">
    <source>
        <dbReference type="SAM" id="Phobius"/>
    </source>
</evidence>
<protein>
    <submittedName>
        <fullName evidence="2">Uncharacterized protein</fullName>
    </submittedName>
</protein>
<organism evidence="2 3">
    <name type="scientific">Pseudobutyrivibrio ruminis DSM 9787</name>
    <dbReference type="NCBI Taxonomy" id="1123011"/>
    <lineage>
        <taxon>Bacteria</taxon>
        <taxon>Bacillati</taxon>
        <taxon>Bacillota</taxon>
        <taxon>Clostridia</taxon>
        <taxon>Lachnospirales</taxon>
        <taxon>Lachnospiraceae</taxon>
        <taxon>Pseudobutyrivibrio</taxon>
    </lineage>
</organism>
<accession>A0A285SGN8</accession>
<evidence type="ECO:0000313" key="3">
    <source>
        <dbReference type="Proteomes" id="UP000219563"/>
    </source>
</evidence>
<dbReference type="RefSeq" id="WP_177175605.1">
    <property type="nucleotide sequence ID" value="NZ_OBMR01000007.1"/>
</dbReference>
<dbReference type="Proteomes" id="UP000219563">
    <property type="component" value="Unassembled WGS sequence"/>
</dbReference>
<feature type="transmembrane region" description="Helical" evidence="1">
    <location>
        <begin position="6"/>
        <end position="25"/>
    </location>
</feature>
<gene>
    <name evidence="2" type="ORF">SAMN02910411_2300</name>
</gene>